<dbReference type="SUPFAM" id="SSF110455">
    <property type="entry name" value="Toprim domain"/>
    <property type="match status" value="1"/>
</dbReference>
<dbReference type="PANTHER" id="PTHR39156">
    <property type="entry name" value="RIBONUCLEASE M5"/>
    <property type="match status" value="1"/>
</dbReference>
<reference evidence="2" key="1">
    <citation type="submission" date="2019-08" db="EMBL/GenBank/DDBJ databases">
        <authorList>
            <person name="Kucharzyk K."/>
            <person name="Murdoch R.W."/>
            <person name="Higgins S."/>
            <person name="Loffler F."/>
        </authorList>
    </citation>
    <scope>NUCLEOTIDE SEQUENCE</scope>
</reference>
<dbReference type="Gene3D" id="3.40.1360.10">
    <property type="match status" value="1"/>
</dbReference>
<dbReference type="EMBL" id="VSSQ01051908">
    <property type="protein sequence ID" value="MPN06026.1"/>
    <property type="molecule type" value="Genomic_DNA"/>
</dbReference>
<evidence type="ECO:0000259" key="1">
    <source>
        <dbReference type="PROSITE" id="PS50880"/>
    </source>
</evidence>
<dbReference type="PROSITE" id="PS50880">
    <property type="entry name" value="TOPRIM"/>
    <property type="match status" value="1"/>
</dbReference>
<comment type="caution">
    <text evidence="2">The sequence shown here is derived from an EMBL/GenBank/DDBJ whole genome shotgun (WGS) entry which is preliminary data.</text>
</comment>
<dbReference type="PANTHER" id="PTHR39156:SF2">
    <property type="entry name" value="DNA PRIMASE (BACTERIAL TYPE) AND SMALL PRIMASE-LIKE PROTEINS"/>
    <property type="match status" value="1"/>
</dbReference>
<dbReference type="GO" id="GO:0043822">
    <property type="term" value="F:ribonuclease M5 activity"/>
    <property type="evidence" value="ECO:0007669"/>
    <property type="project" value="UniProtKB-EC"/>
</dbReference>
<evidence type="ECO:0000313" key="2">
    <source>
        <dbReference type="EMBL" id="MPN06026.1"/>
    </source>
</evidence>
<organism evidence="2">
    <name type="scientific">bioreactor metagenome</name>
    <dbReference type="NCBI Taxonomy" id="1076179"/>
    <lineage>
        <taxon>unclassified sequences</taxon>
        <taxon>metagenomes</taxon>
        <taxon>ecological metagenomes</taxon>
    </lineage>
</organism>
<sequence length="213" mass="23556">MNMSAKKDGGAERIKLRRAVVVEGKYDKIKLESLADAVIITTEGFGVFKNAEKLELIRSYARRTGIIILTDSDDAGRLIRGYIKGAVPESEYDIVNIYVPTVSGKEKRKRTPGKAGLVGVEGIDSDLLRRLLIAADRVKTCTVTEGNANRQWLTRSRLYEDGFFGGKDSARKRKKLLEEFSLPENLGVSALIDALNILAGEAEYNSFLSNNIE</sequence>
<dbReference type="SMART" id="SM00493">
    <property type="entry name" value="TOPRIM"/>
    <property type="match status" value="1"/>
</dbReference>
<dbReference type="AlphaFoldDB" id="A0A645EX78"/>
<dbReference type="InterPro" id="IPR006171">
    <property type="entry name" value="TOPRIM_dom"/>
</dbReference>
<name>A0A645EX78_9ZZZZ</name>
<protein>
    <submittedName>
        <fullName evidence="2">Ribonuclease M5</fullName>
        <ecNumber evidence="2">3.1.26.8</ecNumber>
    </submittedName>
</protein>
<feature type="domain" description="Toprim" evidence="1">
    <location>
        <begin position="17"/>
        <end position="100"/>
    </location>
</feature>
<dbReference type="EC" id="3.1.26.8" evidence="2"/>
<dbReference type="GO" id="GO:0006364">
    <property type="term" value="P:rRNA processing"/>
    <property type="evidence" value="ECO:0007669"/>
    <property type="project" value="TreeGrafter"/>
</dbReference>
<keyword evidence="2" id="KW-0378">Hydrolase</keyword>
<accession>A0A645EX78</accession>
<dbReference type="InterPro" id="IPR025156">
    <property type="entry name" value="RNase_M5_C"/>
</dbReference>
<dbReference type="Pfam" id="PF13662">
    <property type="entry name" value="Toprim_4"/>
    <property type="match status" value="1"/>
</dbReference>
<dbReference type="Pfam" id="PF13331">
    <property type="entry name" value="DUF4093"/>
    <property type="match status" value="1"/>
</dbReference>
<gene>
    <name evidence="2" type="primary">rnmV_12</name>
    <name evidence="2" type="ORF">SDC9_153280</name>
</gene>
<proteinExistence type="predicted"/>